<keyword evidence="3" id="KW-1185">Reference proteome</keyword>
<dbReference type="EMBL" id="JABBWD010000036">
    <property type="protein sequence ID" value="KAG1775119.1"/>
    <property type="molecule type" value="Genomic_DNA"/>
</dbReference>
<dbReference type="AlphaFoldDB" id="A0A9P6ZQW3"/>
<protein>
    <submittedName>
        <fullName evidence="2">Uncharacterized protein</fullName>
    </submittedName>
</protein>
<comment type="caution">
    <text evidence="2">The sequence shown here is derived from an EMBL/GenBank/DDBJ whole genome shotgun (WGS) entry which is preliminary data.</text>
</comment>
<dbReference type="Proteomes" id="UP000714275">
    <property type="component" value="Unassembled WGS sequence"/>
</dbReference>
<name>A0A9P6ZQW3_9AGAM</name>
<gene>
    <name evidence="2" type="ORF">EV702DRAFT_1199717</name>
</gene>
<organism evidence="2 3">
    <name type="scientific">Suillus placidus</name>
    <dbReference type="NCBI Taxonomy" id="48579"/>
    <lineage>
        <taxon>Eukaryota</taxon>
        <taxon>Fungi</taxon>
        <taxon>Dikarya</taxon>
        <taxon>Basidiomycota</taxon>
        <taxon>Agaricomycotina</taxon>
        <taxon>Agaricomycetes</taxon>
        <taxon>Agaricomycetidae</taxon>
        <taxon>Boletales</taxon>
        <taxon>Suillineae</taxon>
        <taxon>Suillaceae</taxon>
        <taxon>Suillus</taxon>
    </lineage>
</organism>
<reference evidence="2" key="1">
    <citation type="journal article" date="2020" name="New Phytol.">
        <title>Comparative genomics reveals dynamic genome evolution in host specialist ectomycorrhizal fungi.</title>
        <authorList>
            <person name="Lofgren L.A."/>
            <person name="Nguyen N.H."/>
            <person name="Vilgalys R."/>
            <person name="Ruytinx J."/>
            <person name="Liao H.L."/>
            <person name="Branco S."/>
            <person name="Kuo A."/>
            <person name="LaButti K."/>
            <person name="Lipzen A."/>
            <person name="Andreopoulos W."/>
            <person name="Pangilinan J."/>
            <person name="Riley R."/>
            <person name="Hundley H."/>
            <person name="Na H."/>
            <person name="Barry K."/>
            <person name="Grigoriev I.V."/>
            <person name="Stajich J.E."/>
            <person name="Kennedy P.G."/>
        </authorList>
    </citation>
    <scope>NUCLEOTIDE SEQUENCE</scope>
    <source>
        <strain evidence="2">DOB743</strain>
    </source>
</reference>
<evidence type="ECO:0000256" key="1">
    <source>
        <dbReference type="SAM" id="MobiDB-lite"/>
    </source>
</evidence>
<sequence length="252" mass="28230">MPNKTLTVSAFYDQEPGTPPPFPPMLTDQLELFDSTHRSTMLVADEILPSKISALDPPHTQLKDMVVPESKLAAWPFKIDSSPYSKKVLFKRSCSNSRMPGLMPSESLSSLESMSDSCSSTSTESLSDDSKIPKPPGEPGRPGRGGYTLNEALDWNPRAYAKFKKFMQNLIEEHLDTTKCASSQDHALLRVVRDKAVDAFPDLENYKGFWLLNDMIMMHLKYTSGRARQRKARMVVGKSKSKKNTLKVSNLQ</sequence>
<accession>A0A9P6ZQW3</accession>
<dbReference type="OrthoDB" id="2686745at2759"/>
<feature type="region of interest" description="Disordered" evidence="1">
    <location>
        <begin position="101"/>
        <end position="148"/>
    </location>
</feature>
<evidence type="ECO:0000313" key="3">
    <source>
        <dbReference type="Proteomes" id="UP000714275"/>
    </source>
</evidence>
<evidence type="ECO:0000313" key="2">
    <source>
        <dbReference type="EMBL" id="KAG1775119.1"/>
    </source>
</evidence>
<feature type="compositionally biased region" description="Low complexity" evidence="1">
    <location>
        <begin position="105"/>
        <end position="125"/>
    </location>
</feature>
<proteinExistence type="predicted"/>